<evidence type="ECO:0000313" key="4">
    <source>
        <dbReference type="Proteomes" id="UP001529510"/>
    </source>
</evidence>
<dbReference type="InterPro" id="IPR039015">
    <property type="entry name" value="ENDOD1"/>
</dbReference>
<comment type="caution">
    <text evidence="3">The sequence shown here is derived from an EMBL/GenBank/DDBJ whole genome shotgun (WGS) entry which is preliminary data.</text>
</comment>
<dbReference type="SMART" id="SM00892">
    <property type="entry name" value="Endonuclease_NS"/>
    <property type="match status" value="1"/>
</dbReference>
<organism evidence="3 4">
    <name type="scientific">Cirrhinus mrigala</name>
    <name type="common">Mrigala</name>
    <dbReference type="NCBI Taxonomy" id="683832"/>
    <lineage>
        <taxon>Eukaryota</taxon>
        <taxon>Metazoa</taxon>
        <taxon>Chordata</taxon>
        <taxon>Craniata</taxon>
        <taxon>Vertebrata</taxon>
        <taxon>Euteleostomi</taxon>
        <taxon>Actinopterygii</taxon>
        <taxon>Neopterygii</taxon>
        <taxon>Teleostei</taxon>
        <taxon>Ostariophysi</taxon>
        <taxon>Cypriniformes</taxon>
        <taxon>Cyprinidae</taxon>
        <taxon>Labeoninae</taxon>
        <taxon>Labeonini</taxon>
        <taxon>Cirrhinus</taxon>
    </lineage>
</organism>
<protein>
    <submittedName>
        <fullName evidence="3">Uncharacterized protein</fullName>
    </submittedName>
</protein>
<dbReference type="InterPro" id="IPR020821">
    <property type="entry name" value="ENPP1-3/EXOG-like_nuc-like"/>
</dbReference>
<keyword evidence="4" id="KW-1185">Reference proteome</keyword>
<evidence type="ECO:0000313" key="3">
    <source>
        <dbReference type="EMBL" id="KAL0153215.1"/>
    </source>
</evidence>
<evidence type="ECO:0000259" key="2">
    <source>
        <dbReference type="SMART" id="SM00892"/>
    </source>
</evidence>
<dbReference type="AlphaFoldDB" id="A0ABD0MT65"/>
<dbReference type="PANTHER" id="PTHR21472">
    <property type="entry name" value="ENDONUCLEASE DOMAIN-CONTAINING 1 PROTEIN ENDOD1"/>
    <property type="match status" value="1"/>
</dbReference>
<feature type="domain" description="DNA/RNA non-specific endonuclease/pyrophosphatase/phosphodiesterase" evidence="2">
    <location>
        <begin position="1"/>
        <end position="156"/>
    </location>
</feature>
<dbReference type="InterPro" id="IPR044925">
    <property type="entry name" value="His-Me_finger_sf"/>
</dbReference>
<evidence type="ECO:0000259" key="1">
    <source>
        <dbReference type="SMART" id="SM00477"/>
    </source>
</evidence>
<dbReference type="PANTHER" id="PTHR21472:SF30">
    <property type="entry name" value="ENDONUCLEASE DOMAIN-CONTAINING 1 PROTEIN-RELATED"/>
    <property type="match status" value="1"/>
</dbReference>
<proteinExistence type="predicted"/>
<dbReference type="Gene3D" id="3.40.570.10">
    <property type="entry name" value="Extracellular Endonuclease, subunit A"/>
    <property type="match status" value="1"/>
</dbReference>
<dbReference type="Proteomes" id="UP001529510">
    <property type="component" value="Unassembled WGS sequence"/>
</dbReference>
<gene>
    <name evidence="3" type="ORF">M9458_051484</name>
</gene>
<feature type="domain" description="ENPP1-3/EXOG-like endonuclease/phosphodiesterase" evidence="1">
    <location>
        <begin position="1"/>
        <end position="161"/>
    </location>
</feature>
<dbReference type="SUPFAM" id="SSF54060">
    <property type="entry name" value="His-Me finger endonucleases"/>
    <property type="match status" value="1"/>
</dbReference>
<dbReference type="EMBL" id="JAMKFB020000127">
    <property type="protein sequence ID" value="KAL0153215.1"/>
    <property type="molecule type" value="Genomic_DNA"/>
</dbReference>
<dbReference type="InterPro" id="IPR044929">
    <property type="entry name" value="DNA/RNA_non-sp_Endonuclease_sf"/>
</dbReference>
<dbReference type="Pfam" id="PF01223">
    <property type="entry name" value="Endonuclease_NS"/>
    <property type="match status" value="1"/>
</dbReference>
<reference evidence="3 4" key="1">
    <citation type="submission" date="2024-05" db="EMBL/GenBank/DDBJ databases">
        <title>Genome sequencing and assembly of Indian major carp, Cirrhinus mrigala (Hamilton, 1822).</title>
        <authorList>
            <person name="Mohindra V."/>
            <person name="Chowdhury L.M."/>
            <person name="Lal K."/>
            <person name="Jena J.K."/>
        </authorList>
    </citation>
    <scope>NUCLEOTIDE SEQUENCE [LARGE SCALE GENOMIC DNA]</scope>
    <source>
        <strain evidence="3">CM1030</strain>
        <tissue evidence="3">Blood</tissue>
    </source>
</reference>
<name>A0ABD0MT65_CIRMR</name>
<sequence>MHPLKQLDNNQQAFNVDYDGFGGVWHRGHLYPVHHTSTQVDAESTFTLTNAIPQFPALNQGQWRVLESRVATIMTDCVNQGYSVYAVVGAVPSNDPRYQINNLNIPSHIWSAFCCIDNNLTVQHSMGYIAGNRANNPPDEMTVRNLETVLTNHYGLPFQVFGGRC</sequence>
<dbReference type="InterPro" id="IPR001604">
    <property type="entry name" value="Endo_G_ENPP1-like_dom"/>
</dbReference>
<dbReference type="SMART" id="SM00477">
    <property type="entry name" value="NUC"/>
    <property type="match status" value="1"/>
</dbReference>
<accession>A0ABD0MT65</accession>